<sequence length="304" mass="32883">MDSQLALLEPQDQTTHLRIALVGKTGAGKSAAGNTIIGDRVFESRLNADSVTSQCQKETGEFEGLKLAVIDTPGLFDTRKSMDEVKAEITKAICYAAPGPHVFLIVIQPGRFTEEEEKTIKTLQKMFGTKAASYSMVLFTHGDDLQADGITIEDFIESKPALRDFVSQCGGGCHVFNNREKNPSQVRELVRKILMMVQRNGGSYFTNEMFQEAERAIGEEIIRLLREHLMMRFEEARRRAERDNSFFRRFATAATTTSGAAVGFAAGAIAGSVAGPAGIAVGGVIGAVAGAVTVAVRTRACAIQ</sequence>
<dbReference type="InterPro" id="IPR027417">
    <property type="entry name" value="P-loop_NTPase"/>
</dbReference>
<evidence type="ECO:0000256" key="2">
    <source>
        <dbReference type="ARBA" id="ARBA00022741"/>
    </source>
</evidence>
<dbReference type="CDD" id="cd01852">
    <property type="entry name" value="AIG1"/>
    <property type="match status" value="1"/>
</dbReference>
<dbReference type="PANTHER" id="PTHR10903:SF186">
    <property type="entry name" value="GTPASE IMAP FAMILY MEMBER 4-LIKE-RELATED"/>
    <property type="match status" value="1"/>
</dbReference>
<dbReference type="InParanoid" id="A0A6P7KFI4"/>
<gene>
    <name evidence="7" type="primary">LOC114452943</name>
</gene>
<evidence type="ECO:0000313" key="6">
    <source>
        <dbReference type="Proteomes" id="UP000515145"/>
    </source>
</evidence>
<evidence type="ECO:0000256" key="1">
    <source>
        <dbReference type="ARBA" id="ARBA00008535"/>
    </source>
</evidence>
<dbReference type="RefSeq" id="XP_028288284.1">
    <property type="nucleotide sequence ID" value="XM_028432483.1"/>
</dbReference>
<dbReference type="Pfam" id="PF04548">
    <property type="entry name" value="AIG1"/>
    <property type="match status" value="1"/>
</dbReference>
<evidence type="ECO:0000256" key="3">
    <source>
        <dbReference type="ARBA" id="ARBA00023134"/>
    </source>
</evidence>
<evidence type="ECO:0000259" key="5">
    <source>
        <dbReference type="PROSITE" id="PS51720"/>
    </source>
</evidence>
<dbReference type="Gene3D" id="3.40.50.300">
    <property type="entry name" value="P-loop containing nucleotide triphosphate hydrolases"/>
    <property type="match status" value="1"/>
</dbReference>
<organism evidence="6 7">
    <name type="scientific">Parambassis ranga</name>
    <name type="common">Indian glassy fish</name>
    <dbReference type="NCBI Taxonomy" id="210632"/>
    <lineage>
        <taxon>Eukaryota</taxon>
        <taxon>Metazoa</taxon>
        <taxon>Chordata</taxon>
        <taxon>Craniata</taxon>
        <taxon>Vertebrata</taxon>
        <taxon>Euteleostomi</taxon>
        <taxon>Actinopterygii</taxon>
        <taxon>Neopterygii</taxon>
        <taxon>Teleostei</taxon>
        <taxon>Neoteleostei</taxon>
        <taxon>Acanthomorphata</taxon>
        <taxon>Ovalentaria</taxon>
        <taxon>Ambassidae</taxon>
        <taxon>Parambassis</taxon>
    </lineage>
</organism>
<keyword evidence="6" id="KW-1185">Reference proteome</keyword>
<evidence type="ECO:0000313" key="7">
    <source>
        <dbReference type="RefSeq" id="XP_028288284.1"/>
    </source>
</evidence>
<reference evidence="7" key="1">
    <citation type="submission" date="2025-08" db="UniProtKB">
        <authorList>
            <consortium name="RefSeq"/>
        </authorList>
    </citation>
    <scope>IDENTIFICATION</scope>
</reference>
<dbReference type="InterPro" id="IPR006703">
    <property type="entry name" value="G_AIG1"/>
</dbReference>
<keyword evidence="4" id="KW-1133">Transmembrane helix</keyword>
<keyword evidence="2" id="KW-0547">Nucleotide-binding</keyword>
<dbReference type="Proteomes" id="UP000515145">
    <property type="component" value="Chromosome 20"/>
</dbReference>
<comment type="similarity">
    <text evidence="1">Belongs to the TRAFAC class TrmE-Era-EngA-EngB-Septin-like GTPase superfamily. AIG1/Toc34/Toc159-like paraseptin GTPase family. IAN subfamily.</text>
</comment>
<dbReference type="PROSITE" id="PS51720">
    <property type="entry name" value="G_AIG1"/>
    <property type="match status" value="1"/>
</dbReference>
<evidence type="ECO:0000256" key="4">
    <source>
        <dbReference type="SAM" id="Phobius"/>
    </source>
</evidence>
<dbReference type="AlphaFoldDB" id="A0A6P7KFI4"/>
<name>A0A6P7KFI4_9TELE</name>
<dbReference type="GO" id="GO:0005525">
    <property type="term" value="F:GTP binding"/>
    <property type="evidence" value="ECO:0007669"/>
    <property type="project" value="UniProtKB-KW"/>
</dbReference>
<dbReference type="GeneID" id="114452943"/>
<accession>A0A6P7KFI4</accession>
<keyword evidence="3" id="KW-0342">GTP-binding</keyword>
<keyword evidence="4" id="KW-0472">Membrane</keyword>
<feature type="domain" description="AIG1-type G" evidence="5">
    <location>
        <begin position="14"/>
        <end position="214"/>
    </location>
</feature>
<keyword evidence="4" id="KW-0812">Transmembrane</keyword>
<feature type="transmembrane region" description="Helical" evidence="4">
    <location>
        <begin position="246"/>
        <end position="271"/>
    </location>
</feature>
<dbReference type="SUPFAM" id="SSF52540">
    <property type="entry name" value="P-loop containing nucleoside triphosphate hydrolases"/>
    <property type="match status" value="1"/>
</dbReference>
<dbReference type="PANTHER" id="PTHR10903">
    <property type="entry name" value="GTPASE, IMAP FAMILY MEMBER-RELATED"/>
    <property type="match status" value="1"/>
</dbReference>
<proteinExistence type="inferred from homology"/>
<dbReference type="OrthoDB" id="5985928at2759"/>
<dbReference type="FunFam" id="3.40.50.300:FF:000366">
    <property type="entry name" value="GTPase, IMAP family member 2"/>
    <property type="match status" value="1"/>
</dbReference>
<feature type="transmembrane region" description="Helical" evidence="4">
    <location>
        <begin position="277"/>
        <end position="296"/>
    </location>
</feature>
<protein>
    <submittedName>
        <fullName evidence="7">GTPase IMAP family member 7-like</fullName>
    </submittedName>
</protein>
<dbReference type="InterPro" id="IPR045058">
    <property type="entry name" value="GIMA/IAN/Toc"/>
</dbReference>